<evidence type="ECO:0000256" key="1">
    <source>
        <dbReference type="SAM" id="MobiDB-lite"/>
    </source>
</evidence>
<keyword evidence="4" id="KW-1185">Reference proteome</keyword>
<dbReference type="Proteomes" id="UP000230709">
    <property type="component" value="Chromosome"/>
</dbReference>
<evidence type="ECO:0000313" key="4">
    <source>
        <dbReference type="Proteomes" id="UP000230709"/>
    </source>
</evidence>
<protein>
    <recommendedName>
        <fullName evidence="5">DUF995 domain-containing protein</fullName>
    </recommendedName>
</protein>
<feature type="region of interest" description="Disordered" evidence="1">
    <location>
        <begin position="40"/>
        <end position="72"/>
    </location>
</feature>
<dbReference type="EMBL" id="CP023737">
    <property type="protein sequence ID" value="ATQ69961.1"/>
    <property type="molecule type" value="Genomic_DNA"/>
</dbReference>
<evidence type="ECO:0000256" key="2">
    <source>
        <dbReference type="SAM" id="SignalP"/>
    </source>
</evidence>
<reference evidence="4" key="1">
    <citation type="submission" date="2017-10" db="EMBL/GenBank/DDBJ databases">
        <title>Completed PacBio SMRT sequence of Methylosinus trichosporium OB3b reveals presence of a third large plasmid.</title>
        <authorList>
            <person name="Charles T.C."/>
            <person name="Lynch M.D.J."/>
            <person name="Heil J.R."/>
            <person name="Cheng J."/>
        </authorList>
    </citation>
    <scope>NUCLEOTIDE SEQUENCE [LARGE SCALE GENOMIC DNA]</scope>
    <source>
        <strain evidence="4">OB3b</strain>
    </source>
</reference>
<sequence>MNLMKTLTIGAAALGWLVLVGQAGAAPSGKEAKYAAATRYESGSRPAQKQKWSSSSHRSVTGRSAYAPRGMSARCAGQGGRLIVGRSGDWRCVTRSGRSIYVPKSGRSAYSPRGKEMYHQRGIKGGRSLERPHGSNEIQPRATLAAMSGGAEGRSVQSPKIAPQGGAMGTHGRAPYSDIPSKPLSKGRSGAAPKQSR</sequence>
<keyword evidence="2" id="KW-0732">Signal</keyword>
<dbReference type="STRING" id="595536.GCA_000178815_01139"/>
<evidence type="ECO:0000313" key="3">
    <source>
        <dbReference type="EMBL" id="ATQ69961.1"/>
    </source>
</evidence>
<evidence type="ECO:0008006" key="5">
    <source>
        <dbReference type="Google" id="ProtNLM"/>
    </source>
</evidence>
<feature type="compositionally biased region" description="Low complexity" evidence="1">
    <location>
        <begin position="53"/>
        <end position="64"/>
    </location>
</feature>
<name>A0A2D2D4K1_METT3</name>
<gene>
    <name evidence="3" type="ORF">CQW49_20280</name>
</gene>
<accession>A0A2D2D4K1</accession>
<dbReference type="RefSeq" id="WP_003611607.1">
    <property type="nucleotide sequence ID" value="NZ_ADVE02000001.1"/>
</dbReference>
<organism evidence="3 4">
    <name type="scientific">Methylosinus trichosporium (strain ATCC 35070 / NCIMB 11131 / UNIQEM 75 / OB3b)</name>
    <dbReference type="NCBI Taxonomy" id="595536"/>
    <lineage>
        <taxon>Bacteria</taxon>
        <taxon>Pseudomonadati</taxon>
        <taxon>Pseudomonadota</taxon>
        <taxon>Alphaproteobacteria</taxon>
        <taxon>Hyphomicrobiales</taxon>
        <taxon>Methylocystaceae</taxon>
        <taxon>Methylosinus</taxon>
    </lineage>
</organism>
<dbReference type="KEGG" id="mtw:CQW49_20280"/>
<feature type="region of interest" description="Disordered" evidence="1">
    <location>
        <begin position="145"/>
        <end position="197"/>
    </location>
</feature>
<feature type="chain" id="PRO_5013682605" description="DUF995 domain-containing protein" evidence="2">
    <location>
        <begin position="26"/>
        <end position="197"/>
    </location>
</feature>
<proteinExistence type="predicted"/>
<feature type="signal peptide" evidence="2">
    <location>
        <begin position="1"/>
        <end position="25"/>
    </location>
</feature>
<dbReference type="AlphaFoldDB" id="A0A2D2D4K1"/>